<keyword evidence="1" id="KW-0472">Membrane</keyword>
<dbReference type="EMBL" id="JABWGN010000008">
    <property type="protein sequence ID" value="NUW33985.1"/>
    <property type="molecule type" value="Genomic_DNA"/>
</dbReference>
<dbReference type="RefSeq" id="WP_175591441.1">
    <property type="nucleotide sequence ID" value="NZ_JABWGN010000008.1"/>
</dbReference>
<evidence type="ECO:0000313" key="3">
    <source>
        <dbReference type="Proteomes" id="UP000586042"/>
    </source>
</evidence>
<keyword evidence="3" id="KW-1185">Reference proteome</keyword>
<accession>A0A7Y6IAP8</accession>
<proteinExistence type="predicted"/>
<name>A0A7Y6IAP8_9ACTN</name>
<feature type="transmembrane region" description="Helical" evidence="1">
    <location>
        <begin position="321"/>
        <end position="342"/>
    </location>
</feature>
<feature type="transmembrane region" description="Helical" evidence="1">
    <location>
        <begin position="222"/>
        <end position="239"/>
    </location>
</feature>
<organism evidence="2 3">
    <name type="scientific">Nonomuraea montanisoli</name>
    <dbReference type="NCBI Taxonomy" id="2741721"/>
    <lineage>
        <taxon>Bacteria</taxon>
        <taxon>Bacillati</taxon>
        <taxon>Actinomycetota</taxon>
        <taxon>Actinomycetes</taxon>
        <taxon>Streptosporangiales</taxon>
        <taxon>Streptosporangiaceae</taxon>
        <taxon>Nonomuraea</taxon>
    </lineage>
</organism>
<evidence type="ECO:0000256" key="1">
    <source>
        <dbReference type="SAM" id="Phobius"/>
    </source>
</evidence>
<reference evidence="2 3" key="1">
    <citation type="submission" date="2020-06" db="EMBL/GenBank/DDBJ databases">
        <title>Nonomuraea sp. SMC257, a novel actinomycete isolated from soil.</title>
        <authorList>
            <person name="Chanama M."/>
        </authorList>
    </citation>
    <scope>NUCLEOTIDE SEQUENCE [LARGE SCALE GENOMIC DNA]</scope>
    <source>
        <strain evidence="2 3">SMC257</strain>
    </source>
</reference>
<dbReference type="Proteomes" id="UP000586042">
    <property type="component" value="Unassembled WGS sequence"/>
</dbReference>
<protein>
    <submittedName>
        <fullName evidence="2">Uncharacterized protein</fullName>
    </submittedName>
</protein>
<feature type="transmembrane region" description="Helical" evidence="1">
    <location>
        <begin position="362"/>
        <end position="382"/>
    </location>
</feature>
<sequence>MGDGQGFSYQGNPFETVSAMLDDMGVRIGSLAHAGGQVALPTLALGLAGEWPARSDYGKIWDELREEFRYGDREAATLAEKMRRTGHGYDSVEEANGAMSTRLGRIFDAVHKAQSAPRPHTDPYAGEDDPYTFDGPRDRPFPWRETGGEVVALGGLAGRGAVGSAQDALDRRVGQERALIAADRRLNAGTGRRFAERVEQEQLSRLAKATERTRLNITTAKAFSWWAIAAGLAWSAVVIPSDEDIDRAIAGWNSIADHCAELFGYDTGPVRDAVEAAWAGAAMQAADARIVDFVAAGVHVTERTRRLAQALSQTVHDLDRIFMAMLIFSGASAAAIVGLGLAARVNPALRPAVEILGGRLGIVAMLSANLVPVLTAAIIAWHREADANRTTKIGDREITGFRRS</sequence>
<comment type="caution">
    <text evidence="2">The sequence shown here is derived from an EMBL/GenBank/DDBJ whole genome shotgun (WGS) entry which is preliminary data.</text>
</comment>
<keyword evidence="1" id="KW-1133">Transmembrane helix</keyword>
<gene>
    <name evidence="2" type="ORF">HTZ77_21480</name>
</gene>
<keyword evidence="1" id="KW-0812">Transmembrane</keyword>
<evidence type="ECO:0000313" key="2">
    <source>
        <dbReference type="EMBL" id="NUW33985.1"/>
    </source>
</evidence>
<dbReference type="AlphaFoldDB" id="A0A7Y6IAP8"/>